<dbReference type="GO" id="GO:0005886">
    <property type="term" value="C:plasma membrane"/>
    <property type="evidence" value="ECO:0007669"/>
    <property type="project" value="UniProtKB-SubCell"/>
</dbReference>
<dbReference type="PANTHER" id="PTHR30386:SF26">
    <property type="entry name" value="TRANSPORT PROTEIN COMB"/>
    <property type="match status" value="1"/>
</dbReference>
<comment type="subcellular location">
    <subcellularLocation>
        <location evidence="1 9">Cell inner membrane</location>
        <topology evidence="1 9">Single-pass membrane protein</topology>
    </subcellularLocation>
</comment>
<evidence type="ECO:0000259" key="12">
    <source>
        <dbReference type="Pfam" id="PF26002"/>
    </source>
</evidence>
<dbReference type="EMBL" id="AE016796">
    <property type="protein sequence ID" value="AAO08380.1"/>
    <property type="molecule type" value="Genomic_DNA"/>
</dbReference>
<evidence type="ECO:0000256" key="5">
    <source>
        <dbReference type="ARBA" id="ARBA00022519"/>
    </source>
</evidence>
<organism evidence="13 14">
    <name type="scientific">Vibrio vulnificus (strain CMCP6)</name>
    <dbReference type="NCBI Taxonomy" id="216895"/>
    <lineage>
        <taxon>Bacteria</taxon>
        <taxon>Pseudomonadati</taxon>
        <taxon>Pseudomonadota</taxon>
        <taxon>Gammaproteobacteria</taxon>
        <taxon>Vibrionales</taxon>
        <taxon>Vibrionaceae</taxon>
        <taxon>Vibrio</taxon>
    </lineage>
</organism>
<reference evidence="13 14" key="2">
    <citation type="journal article" date="2003" name="Infect. Immun.">
        <title>Characterization and pathogenic significance of Vibrio vulnificus antigens preferentially expressed in septicemic patients.</title>
        <authorList>
            <person name="Kim Y.R."/>
            <person name="Lee S.E."/>
            <person name="Kim C.M."/>
            <person name="Kim S.Y."/>
            <person name="Shin E.K."/>
            <person name="Shin D.H."/>
            <person name="Chung S.S."/>
            <person name="Choy H.E."/>
            <person name="Progulske-Fox A."/>
            <person name="Hillman J.D."/>
            <person name="Handfield M."/>
            <person name="Rhee J.H."/>
        </authorList>
    </citation>
    <scope>NUCLEOTIDE SEQUENCE [LARGE SCALE GENOMIC DNA]</scope>
    <source>
        <strain evidence="13 14">CMCP6</strain>
    </source>
</reference>
<keyword evidence="6" id="KW-0812">Transmembrane</keyword>
<keyword evidence="8" id="KW-0472">Membrane</keyword>
<dbReference type="PANTHER" id="PTHR30386">
    <property type="entry name" value="MEMBRANE FUSION SUBUNIT OF EMRAB-TOLC MULTIDRUG EFFLUX PUMP"/>
    <property type="match status" value="1"/>
</dbReference>
<evidence type="ECO:0000256" key="3">
    <source>
        <dbReference type="ARBA" id="ARBA00022448"/>
    </source>
</evidence>
<accession>A0A3Q0L0P0</accession>
<evidence type="ECO:0000256" key="7">
    <source>
        <dbReference type="ARBA" id="ARBA00022989"/>
    </source>
</evidence>
<evidence type="ECO:0000256" key="1">
    <source>
        <dbReference type="ARBA" id="ARBA00004377"/>
    </source>
</evidence>
<dbReference type="PRINTS" id="PR01490">
    <property type="entry name" value="RTXTOXIND"/>
</dbReference>
<keyword evidence="5 9" id="KW-0997">Cell inner membrane</keyword>
<gene>
    <name evidence="13" type="ordered locus">VV2_1516</name>
</gene>
<reference evidence="13 14" key="3">
    <citation type="journal article" date="2011" name="Mol. Syst. Biol.">
        <title>Integrative genome-scale metabolic analysis of Vibrio vulnificus for drug targeting and discovery.</title>
        <authorList>
            <person name="Kim H.U."/>
            <person name="Kim S.Y."/>
            <person name="Jeong H."/>
            <person name="Kim T.Y."/>
            <person name="Kim J.J."/>
            <person name="Choy H.E."/>
            <person name="Yi K.Y."/>
            <person name="Rhee J.H."/>
            <person name="Lee S.Y."/>
        </authorList>
    </citation>
    <scope>NUCLEOTIDE SEQUENCE [LARGE SCALE GENOMIC DNA]</scope>
    <source>
        <strain evidence="13 14">CMCP6</strain>
    </source>
</reference>
<proteinExistence type="inferred from homology"/>
<evidence type="ECO:0000259" key="11">
    <source>
        <dbReference type="Pfam" id="PF25994"/>
    </source>
</evidence>
<protein>
    <recommendedName>
        <fullName evidence="9">Membrane fusion protein (MFP) family protein</fullName>
    </recommendedName>
</protein>
<reference evidence="14" key="1">
    <citation type="submission" date="2002-12" db="EMBL/GenBank/DDBJ databases">
        <title>Complete genome sequence of Vibrio vulnificus CMCP6.</title>
        <authorList>
            <person name="Rhee J.H."/>
            <person name="Kim S.Y."/>
            <person name="Chung S.S."/>
            <person name="Kim J.J."/>
            <person name="Moon Y.H."/>
            <person name="Jeong H."/>
            <person name="Choy H.E."/>
        </authorList>
    </citation>
    <scope>NUCLEOTIDE SEQUENCE [LARGE SCALE GENOMIC DNA]</scope>
    <source>
        <strain evidence="14">CMCP6</strain>
    </source>
</reference>
<evidence type="ECO:0000256" key="4">
    <source>
        <dbReference type="ARBA" id="ARBA00022475"/>
    </source>
</evidence>
<evidence type="ECO:0000313" key="13">
    <source>
        <dbReference type="EMBL" id="AAO08380.1"/>
    </source>
</evidence>
<dbReference type="AlphaFoldDB" id="A0A3Q0L0P0"/>
<dbReference type="Gene3D" id="1.10.287.470">
    <property type="entry name" value="Helix hairpin bin"/>
    <property type="match status" value="1"/>
</dbReference>
<evidence type="ECO:0000256" key="6">
    <source>
        <dbReference type="ARBA" id="ARBA00022692"/>
    </source>
</evidence>
<evidence type="ECO:0000256" key="10">
    <source>
        <dbReference type="SAM" id="Coils"/>
    </source>
</evidence>
<feature type="domain" description="AprE-like long alpha-helical hairpin" evidence="11">
    <location>
        <begin position="92"/>
        <end position="290"/>
    </location>
</feature>
<dbReference type="InterPro" id="IPR010129">
    <property type="entry name" value="T1SS_HlyD"/>
</dbReference>
<evidence type="ECO:0000256" key="9">
    <source>
        <dbReference type="RuleBase" id="RU365093"/>
    </source>
</evidence>
<dbReference type="InterPro" id="IPR058781">
    <property type="entry name" value="HH_AprE-like"/>
</dbReference>
<dbReference type="NCBIfam" id="TIGR01843">
    <property type="entry name" value="type_I_hlyD"/>
    <property type="match status" value="1"/>
</dbReference>
<evidence type="ECO:0000313" key="14">
    <source>
        <dbReference type="Proteomes" id="UP000002275"/>
    </source>
</evidence>
<dbReference type="Pfam" id="PF26002">
    <property type="entry name" value="Beta-barrel_AprE"/>
    <property type="match status" value="1"/>
</dbReference>
<dbReference type="SUPFAM" id="SSF111369">
    <property type="entry name" value="HlyD-like secretion proteins"/>
    <property type="match status" value="1"/>
</dbReference>
<dbReference type="GO" id="GO:0015031">
    <property type="term" value="P:protein transport"/>
    <property type="evidence" value="ECO:0007669"/>
    <property type="project" value="InterPro"/>
</dbReference>
<dbReference type="Gene3D" id="2.40.50.100">
    <property type="match status" value="1"/>
</dbReference>
<sequence length="442" mass="49581">MSSQIMWSNNRIAYRSRRLIWLCAALVLAIGVWASWATLDEVVVGDGKVVPSLSIQTIQSLEGGIIKQVLVSQGEQVVKGQPLMVLDDTRFRASYQESDQQLQTLLAQKKRLDLELQSIVVDGRATDWQQQVRIAKQPYPSGQDEVTRAEFNARENYHQRLEQLDSELEESALRIEQQSQAYQDTLNNIRTLENSMAIVQKELNMLEDVVKTGAVAEVELLKLKRDYVKLQGDISSAKVLAQKQKAAYSESIADYRGIALDFRTKARGQLNEVVAELARLQESQSAIADQLRRTEILSPVDGTVKDVLIRSIGGVVRPGEPIMELVPLDSRLIVEARIAPQDIAYVKVGLEATVKFTAYDFVIYGGQKGKVVYVSADSLKTEEGDPYYRAHIELMTDDASQQNFRIIPGMQAMVDILSGEKTVLSYWLKPLLRAKETALREP</sequence>
<keyword evidence="3 9" id="KW-0813">Transport</keyword>
<evidence type="ECO:0000256" key="2">
    <source>
        <dbReference type="ARBA" id="ARBA00009477"/>
    </source>
</evidence>
<name>A0A3Q0L0P0_VIBVU</name>
<dbReference type="Proteomes" id="UP000002275">
    <property type="component" value="Chromosome II"/>
</dbReference>
<feature type="domain" description="AprE-like beta-barrel" evidence="12">
    <location>
        <begin position="332"/>
        <end position="418"/>
    </location>
</feature>
<keyword evidence="7" id="KW-1133">Transmembrane helix</keyword>
<keyword evidence="10" id="KW-0175">Coiled coil</keyword>
<dbReference type="InterPro" id="IPR058982">
    <property type="entry name" value="Beta-barrel_AprE"/>
</dbReference>
<evidence type="ECO:0000256" key="8">
    <source>
        <dbReference type="ARBA" id="ARBA00023136"/>
    </source>
</evidence>
<keyword evidence="4 9" id="KW-1003">Cell membrane</keyword>
<dbReference type="Gene3D" id="2.40.30.170">
    <property type="match status" value="1"/>
</dbReference>
<comment type="similarity">
    <text evidence="2 9">Belongs to the membrane fusion protein (MFP) (TC 8.A.1) family.</text>
</comment>
<feature type="coiled-coil region" evidence="10">
    <location>
        <begin position="154"/>
        <end position="209"/>
    </location>
</feature>
<dbReference type="InterPro" id="IPR050739">
    <property type="entry name" value="MFP"/>
</dbReference>
<dbReference type="KEGG" id="vvu:VV2_1516"/>
<dbReference type="RefSeq" id="WP_011082368.1">
    <property type="nucleotide sequence ID" value="NC_004460.2"/>
</dbReference>
<dbReference type="Pfam" id="PF25994">
    <property type="entry name" value="HH_AprE"/>
    <property type="match status" value="1"/>
</dbReference>